<dbReference type="NCBIfam" id="TIGR01945">
    <property type="entry name" value="rnfC"/>
    <property type="match status" value="1"/>
</dbReference>
<comment type="caution">
    <text evidence="11">The sequence shown here is derived from an EMBL/GenBank/DDBJ whole genome shotgun (WGS) entry which is preliminary data.</text>
</comment>
<name>A0A7C0ZCI2_UNCW3</name>
<dbReference type="GO" id="GO:0046872">
    <property type="term" value="F:metal ion binding"/>
    <property type="evidence" value="ECO:0007669"/>
    <property type="project" value="UniProtKB-KW"/>
</dbReference>
<evidence type="ECO:0000256" key="7">
    <source>
        <dbReference type="ARBA" id="ARBA00023014"/>
    </source>
</evidence>
<dbReference type="Gene3D" id="3.10.20.600">
    <property type="match status" value="1"/>
</dbReference>
<keyword evidence="6 8" id="KW-0408">Iron</keyword>
<keyword evidence="8" id="KW-1278">Translocase</keyword>
<dbReference type="GO" id="GO:0022900">
    <property type="term" value="P:electron transport chain"/>
    <property type="evidence" value="ECO:0007669"/>
    <property type="project" value="UniProtKB-UniRule"/>
</dbReference>
<feature type="domain" description="4Fe-4S ferredoxin-type" evidence="10">
    <location>
        <begin position="394"/>
        <end position="423"/>
    </location>
</feature>
<dbReference type="SUPFAM" id="SSF142019">
    <property type="entry name" value="Nqo1 FMN-binding domain-like"/>
    <property type="match status" value="1"/>
</dbReference>
<dbReference type="InterPro" id="IPR017900">
    <property type="entry name" value="4Fe4S_Fe_S_CS"/>
</dbReference>
<dbReference type="Gene3D" id="3.30.70.20">
    <property type="match status" value="1"/>
</dbReference>
<feature type="binding site" evidence="8">
    <location>
        <position position="364"/>
    </location>
    <ligand>
        <name>[4Fe-4S] cluster</name>
        <dbReference type="ChEBI" id="CHEBI:49883"/>
        <label>1</label>
    </ligand>
</feature>
<evidence type="ECO:0000256" key="9">
    <source>
        <dbReference type="SAM" id="MobiDB-lite"/>
    </source>
</evidence>
<feature type="binding site" evidence="8">
    <location>
        <position position="403"/>
    </location>
    <ligand>
        <name>[4Fe-4S] cluster</name>
        <dbReference type="ChEBI" id="CHEBI:49883"/>
        <label>2</label>
    </ligand>
</feature>
<evidence type="ECO:0000256" key="6">
    <source>
        <dbReference type="ARBA" id="ARBA00023004"/>
    </source>
</evidence>
<feature type="binding site" evidence="8">
    <location>
        <position position="406"/>
    </location>
    <ligand>
        <name>[4Fe-4S] cluster</name>
        <dbReference type="ChEBI" id="CHEBI:49883"/>
        <label>2</label>
    </ligand>
</feature>
<evidence type="ECO:0000256" key="2">
    <source>
        <dbReference type="ARBA" id="ARBA00022485"/>
    </source>
</evidence>
<dbReference type="Pfam" id="PF01512">
    <property type="entry name" value="Complex1_51K"/>
    <property type="match status" value="1"/>
</dbReference>
<dbReference type="InterPro" id="IPR019554">
    <property type="entry name" value="Soluble_ligand-bd"/>
</dbReference>
<dbReference type="PROSITE" id="PS00198">
    <property type="entry name" value="4FE4S_FER_1"/>
    <property type="match status" value="2"/>
</dbReference>
<accession>A0A7C0ZCI2</accession>
<dbReference type="InterPro" id="IPR037225">
    <property type="entry name" value="Nuo51_FMN-bd_sf"/>
</dbReference>
<feature type="binding site" evidence="8">
    <location>
        <position position="374"/>
    </location>
    <ligand>
        <name>[4Fe-4S] cluster</name>
        <dbReference type="ChEBI" id="CHEBI:49883"/>
        <label>2</label>
    </ligand>
</feature>
<reference evidence="11" key="1">
    <citation type="journal article" date="2020" name="mSystems">
        <title>Genome- and Community-Level Interaction Insights into Carbon Utilization and Element Cycling Functions of Hydrothermarchaeota in Hydrothermal Sediment.</title>
        <authorList>
            <person name="Zhou Z."/>
            <person name="Liu Y."/>
            <person name="Xu W."/>
            <person name="Pan J."/>
            <person name="Luo Z.H."/>
            <person name="Li M."/>
        </authorList>
    </citation>
    <scope>NUCLEOTIDE SEQUENCE [LARGE SCALE GENOMIC DNA]</scope>
    <source>
        <strain evidence="11">HyVt-102</strain>
    </source>
</reference>
<organism evidence="11">
    <name type="scientific">candidate division WOR-3 bacterium</name>
    <dbReference type="NCBI Taxonomy" id="2052148"/>
    <lineage>
        <taxon>Bacteria</taxon>
        <taxon>Bacteria division WOR-3</taxon>
    </lineage>
</organism>
<evidence type="ECO:0000256" key="3">
    <source>
        <dbReference type="ARBA" id="ARBA00022723"/>
    </source>
</evidence>
<dbReference type="AlphaFoldDB" id="A0A7C0ZCI2"/>
<dbReference type="InterPro" id="IPR011538">
    <property type="entry name" value="Nuo51_FMN-bd"/>
</dbReference>
<dbReference type="GO" id="GO:0009055">
    <property type="term" value="F:electron transfer activity"/>
    <property type="evidence" value="ECO:0007669"/>
    <property type="project" value="InterPro"/>
</dbReference>
<dbReference type="Pfam" id="PF13375">
    <property type="entry name" value="RnfC_N"/>
    <property type="match status" value="1"/>
</dbReference>
<keyword evidence="1 8" id="KW-0813">Transport</keyword>
<feature type="compositionally biased region" description="Basic residues" evidence="9">
    <location>
        <begin position="1"/>
        <end position="10"/>
    </location>
</feature>
<dbReference type="InterPro" id="IPR017896">
    <property type="entry name" value="4Fe4S_Fe-S-bd"/>
</dbReference>
<evidence type="ECO:0000256" key="1">
    <source>
        <dbReference type="ARBA" id="ARBA00022448"/>
    </source>
</evidence>
<feature type="binding site" evidence="8">
    <location>
        <position position="409"/>
    </location>
    <ligand>
        <name>[4Fe-4S] cluster</name>
        <dbReference type="ChEBI" id="CHEBI:49883"/>
        <label>2</label>
    </ligand>
</feature>
<dbReference type="InterPro" id="IPR010208">
    <property type="entry name" value="Ion_transpt_RnfC/RsxC"/>
</dbReference>
<comment type="function">
    <text evidence="8">Part of a membrane-bound complex that couples electron transfer with translocation of ions across the membrane.</text>
</comment>
<protein>
    <recommendedName>
        <fullName evidence="8">Ion-translocating oxidoreductase complex subunit C</fullName>
        <ecNumber evidence="8">7.-.-.-</ecNumber>
    </recommendedName>
    <alternativeName>
        <fullName evidence="8">Rnf electron transport complex subunit C</fullName>
    </alternativeName>
</protein>
<dbReference type="EMBL" id="DQWE01000068">
    <property type="protein sequence ID" value="HDI82459.1"/>
    <property type="molecule type" value="Genomic_DNA"/>
</dbReference>
<feature type="binding site" evidence="8">
    <location>
        <position position="367"/>
    </location>
    <ligand>
        <name>[4Fe-4S] cluster</name>
        <dbReference type="ChEBI" id="CHEBI:49883"/>
        <label>1</label>
    </ligand>
</feature>
<feature type="region of interest" description="Disordered" evidence="9">
    <location>
        <begin position="1"/>
        <end position="23"/>
    </location>
</feature>
<dbReference type="HAMAP" id="MF_00461">
    <property type="entry name" value="RsxC_RnfC"/>
    <property type="match status" value="1"/>
</dbReference>
<comment type="cofactor">
    <cofactor evidence="8">
        <name>[4Fe-4S] cluster</name>
        <dbReference type="ChEBI" id="CHEBI:49883"/>
    </cofactor>
    <text evidence="8">Binds 2 [4Fe-4S] clusters per subunit.</text>
</comment>
<proteinExistence type="inferred from homology"/>
<dbReference type="EC" id="7.-.-.-" evidence="8"/>
<evidence type="ECO:0000256" key="8">
    <source>
        <dbReference type="HAMAP-Rule" id="MF_00461"/>
    </source>
</evidence>
<keyword evidence="8" id="KW-0472">Membrane</keyword>
<keyword evidence="8" id="KW-1003">Cell membrane</keyword>
<gene>
    <name evidence="11" type="primary">rsxC</name>
    <name evidence="8" type="synonym">rnfC</name>
    <name evidence="11" type="ORF">ENF18_01545</name>
</gene>
<evidence type="ECO:0000256" key="5">
    <source>
        <dbReference type="ARBA" id="ARBA00022982"/>
    </source>
</evidence>
<feature type="binding site" evidence="8">
    <location>
        <position position="370"/>
    </location>
    <ligand>
        <name>[4Fe-4S] cluster</name>
        <dbReference type="ChEBI" id="CHEBI:49883"/>
        <label>1</label>
    </ligand>
</feature>
<dbReference type="GO" id="GO:0051539">
    <property type="term" value="F:4 iron, 4 sulfur cluster binding"/>
    <property type="evidence" value="ECO:0007669"/>
    <property type="project" value="UniProtKB-KW"/>
</dbReference>
<keyword evidence="2 8" id="KW-0004">4Fe-4S</keyword>
<dbReference type="Pfam" id="PF10531">
    <property type="entry name" value="SLBB"/>
    <property type="match status" value="1"/>
</dbReference>
<feature type="domain" description="4Fe-4S ferredoxin-type" evidence="10">
    <location>
        <begin position="354"/>
        <end position="385"/>
    </location>
</feature>
<comment type="similarity">
    <text evidence="8">Belongs to the 4Fe4S bacterial-type ferredoxin family. RnfC subfamily.</text>
</comment>
<dbReference type="GO" id="GO:0005886">
    <property type="term" value="C:plasma membrane"/>
    <property type="evidence" value="ECO:0007669"/>
    <property type="project" value="UniProtKB-SubCell"/>
</dbReference>
<keyword evidence="3 8" id="KW-0479">Metal-binding</keyword>
<comment type="subcellular location">
    <subcellularLocation>
        <location evidence="8">Cell membrane</location>
        <topology evidence="8">Peripheral membrane protein</topology>
    </subcellularLocation>
</comment>
<evidence type="ECO:0000256" key="4">
    <source>
        <dbReference type="ARBA" id="ARBA00022737"/>
    </source>
</evidence>
<dbReference type="SUPFAM" id="SSF46548">
    <property type="entry name" value="alpha-helical ferredoxin"/>
    <property type="match status" value="1"/>
</dbReference>
<dbReference type="Gene3D" id="3.40.50.11540">
    <property type="entry name" value="NADH-ubiquinone oxidoreductase 51kDa subunit"/>
    <property type="match status" value="1"/>
</dbReference>
<keyword evidence="4 8" id="KW-0677">Repeat</keyword>
<keyword evidence="7 8" id="KW-0411">Iron-sulfur</keyword>
<evidence type="ECO:0000259" key="10">
    <source>
        <dbReference type="PROSITE" id="PS51379"/>
    </source>
</evidence>
<sequence>MKLLKFKGGVHPHDHKELSKSSQIMPVPPPEFVYVPLSQHTGAPSKPIVEKKAQVKKGTRLSEPVGFVSVPVHSPVSGTVMGIVPYYHPLGKKMDAIKIKVEGDEIEEGIGEERDYSNMKKEEMIEAIKMAGIVGLGGAAFPTHVKLSPPPDKPIDTVIINGAECEPYLTSDYRLMLERPDDIIKGTEIIRRILNPKRVVIGIEDNKPDAIQILREKVDGTGIEVVSLPARYPQGSEKQLIYAITGRKVPAGGLPFDVGCYVQNVGTAIAIYEALRFGKPLYERVVTITGGVNKPGNFLVPIGTPASHVIEQAGGVKGEVGKIIFGGPMMGLAQITDAVPVIKGTSGILIQLKNEVHIEDVYPCIRCSSCVDVCPMGLMPNMLEMLINAGKYEMAEKMGLMFCIECGCCSYVCPSKRPLVHTFKMGKREVLKRRKK</sequence>
<keyword evidence="5 8" id="KW-0249">Electron transport</keyword>
<dbReference type="PANTHER" id="PTHR43034">
    <property type="entry name" value="ION-TRANSLOCATING OXIDOREDUCTASE COMPLEX SUBUNIT C"/>
    <property type="match status" value="1"/>
</dbReference>
<dbReference type="NCBIfam" id="NF003454">
    <property type="entry name" value="PRK05035.1"/>
    <property type="match status" value="1"/>
</dbReference>
<dbReference type="Proteomes" id="UP000885847">
    <property type="component" value="Unassembled WGS sequence"/>
</dbReference>
<feature type="binding site" evidence="8">
    <location>
        <position position="413"/>
    </location>
    <ligand>
        <name>[4Fe-4S] cluster</name>
        <dbReference type="ChEBI" id="CHEBI:49883"/>
        <label>1</label>
    </ligand>
</feature>
<dbReference type="PANTHER" id="PTHR43034:SF2">
    <property type="entry name" value="ION-TRANSLOCATING OXIDOREDUCTASE COMPLEX SUBUNIT C"/>
    <property type="match status" value="1"/>
</dbReference>
<dbReference type="PROSITE" id="PS51379">
    <property type="entry name" value="4FE4S_FER_2"/>
    <property type="match status" value="2"/>
</dbReference>
<comment type="subunit">
    <text evidence="8">The complex is composed of six subunits: RnfA, RnfB, RnfC, RnfD, RnfE and RnfG.</text>
</comment>
<dbReference type="InterPro" id="IPR026902">
    <property type="entry name" value="RnfC_N"/>
</dbReference>
<dbReference type="Pfam" id="PF13237">
    <property type="entry name" value="Fer4_10"/>
    <property type="match status" value="1"/>
</dbReference>
<evidence type="ECO:0000313" key="11">
    <source>
        <dbReference type="EMBL" id="HDI82459.1"/>
    </source>
</evidence>